<organism evidence="2 3">
    <name type="scientific">Pseudomonas asplenii</name>
    <dbReference type="NCBI Taxonomy" id="53407"/>
    <lineage>
        <taxon>Bacteria</taxon>
        <taxon>Pseudomonadati</taxon>
        <taxon>Pseudomonadota</taxon>
        <taxon>Gammaproteobacteria</taxon>
        <taxon>Pseudomonadales</taxon>
        <taxon>Pseudomonadaceae</taxon>
        <taxon>Pseudomonas</taxon>
    </lineage>
</organism>
<reference evidence="2 3" key="1">
    <citation type="submission" date="2016-10" db="EMBL/GenBank/DDBJ databases">
        <authorList>
            <person name="de Groot N.N."/>
        </authorList>
    </citation>
    <scope>NUCLEOTIDE SEQUENCE [LARGE SCALE GENOMIC DNA]</scope>
    <source>
        <strain evidence="2 3">LMG 2158</strain>
    </source>
</reference>
<dbReference type="InterPro" id="IPR019734">
    <property type="entry name" value="TPR_rpt"/>
</dbReference>
<accession>A0A1H6MAJ9</accession>
<proteinExistence type="predicted"/>
<dbReference type="OrthoDB" id="9769023at2"/>
<dbReference type="Proteomes" id="UP000182272">
    <property type="component" value="Chromosome I"/>
</dbReference>
<dbReference type="PROSITE" id="PS51257">
    <property type="entry name" value="PROKAR_LIPOPROTEIN"/>
    <property type="match status" value="1"/>
</dbReference>
<sequence>MVWRLLTPLLLCYLLSSCAIYRDYNYEMQLTNEQLSAGNADQALSLLERHNPWDDKDLLYYLEKGELLRAKGDLTASEAAWRAADRAVVVREDSTDIDYLKILATLSSLAINDKVRRYDGYDYEKVMLTTQMALNFLATNDFESARTAIKKTHEREAVIAELRDKQYLKREEEADKEGIKTQYKDLKGYPVASLDAPDVVSLKNSYQSAFSHYLAGYVYEALGEKDLAAPGYRQAAELRPNTPLLEQALVNLDKPAAKDDDSDILIVVQSGLAPARDSIRIPLPLLISNNVVITPLSFPIIKADTSTPGFSQIGVDGQQVNLTALNSTTAMSSRALRDDMPGIILRSSVRAISRGIAQKNLNKVNPMAGLAVGLTSAVLEGADTRTWRTLPDTTQVVRLRLKKGEHQVSLPSAVGGSLVKVTIDQRYQVISLRAIGNQVFTSGLAAQRVPSVNPTAVATINQP</sequence>
<dbReference type="Gene3D" id="1.25.40.10">
    <property type="entry name" value="Tetratricopeptide repeat domain"/>
    <property type="match status" value="1"/>
</dbReference>
<dbReference type="EMBL" id="LT629972">
    <property type="protein sequence ID" value="SEH94739.1"/>
    <property type="molecule type" value="Genomic_DNA"/>
</dbReference>
<dbReference type="SUPFAM" id="SSF48452">
    <property type="entry name" value="TPR-like"/>
    <property type="match status" value="1"/>
</dbReference>
<dbReference type="AlphaFoldDB" id="A0A1H6MAJ9"/>
<name>A0A1H6MAJ9_9PSED</name>
<evidence type="ECO:0000313" key="2">
    <source>
        <dbReference type="EMBL" id="SEH94739.1"/>
    </source>
</evidence>
<evidence type="ECO:0000256" key="1">
    <source>
        <dbReference type="PROSITE-ProRule" id="PRU00339"/>
    </source>
</evidence>
<evidence type="ECO:0000313" key="3">
    <source>
        <dbReference type="Proteomes" id="UP000182272"/>
    </source>
</evidence>
<dbReference type="RefSeq" id="WP_019360275.1">
    <property type="nucleotide sequence ID" value="NZ_LT629972.1"/>
</dbReference>
<gene>
    <name evidence="2" type="ORF">SAMN05216581_0737</name>
</gene>
<feature type="repeat" description="TPR" evidence="1">
    <location>
        <begin position="209"/>
        <end position="242"/>
    </location>
</feature>
<protein>
    <submittedName>
        <fullName evidence="2">Uncharacterized protein</fullName>
    </submittedName>
</protein>
<dbReference type="InterPro" id="IPR011990">
    <property type="entry name" value="TPR-like_helical_dom_sf"/>
</dbReference>
<keyword evidence="1" id="KW-0802">TPR repeat</keyword>
<dbReference type="PROSITE" id="PS50005">
    <property type="entry name" value="TPR"/>
    <property type="match status" value="1"/>
</dbReference>